<dbReference type="EMBL" id="JACGCI010000064">
    <property type="protein sequence ID" value="KAF6749233.1"/>
    <property type="molecule type" value="Genomic_DNA"/>
</dbReference>
<proteinExistence type="predicted"/>
<evidence type="ECO:0000313" key="5">
    <source>
        <dbReference type="Proteomes" id="UP000521943"/>
    </source>
</evidence>
<keyword evidence="5" id="KW-1185">Reference proteome</keyword>
<gene>
    <name evidence="2" type="ORF">DFP72DRAFT_852666</name>
    <name evidence="3" type="ORF">DFP72DRAFT_852670</name>
    <name evidence="4" type="ORF">DFP72DRAFT_852673</name>
</gene>
<dbReference type="EMBL" id="JACGCI010000064">
    <property type="protein sequence ID" value="KAF6749229.1"/>
    <property type="molecule type" value="Genomic_DNA"/>
</dbReference>
<dbReference type="Proteomes" id="UP000521943">
    <property type="component" value="Unassembled WGS sequence"/>
</dbReference>
<sequence>MASEDRCCRRDITRHISLKATDLRLGSKIDGDCGRALRASNGIFLLVSRESHSFPHRIQAHRISLAARIYLRVGGVSAQVLRALVDCFEGTRCTQLGSKFKLQAPDKLTKDCPRTDKGHPPVTPRTQSKRQAPRSQDKYSQLGDVKGRARRKRNIGEPLVRFVCRLALADADLNAWLVHLHPGRQAHVADIAISGICLFIQLEAKTTFHDSVSTQWLSISSTHHDSLSSILRDDYVRALSALRIAPSPAPDMSSEWRQGIVGSIHRSVRTPPSRHGENRASFVMAYRDPDCLRSSTIFECRRAISARGFMLTQFTDFRISTSDFGGTFVLTQFPTAPLTSPELGISILEYIL</sequence>
<feature type="region of interest" description="Disordered" evidence="1">
    <location>
        <begin position="108"/>
        <end position="147"/>
    </location>
</feature>
<evidence type="ECO:0000313" key="4">
    <source>
        <dbReference type="EMBL" id="KAF6749236.1"/>
    </source>
</evidence>
<protein>
    <submittedName>
        <fullName evidence="3">Uncharacterized protein</fullName>
    </submittedName>
</protein>
<evidence type="ECO:0000313" key="2">
    <source>
        <dbReference type="EMBL" id="KAF6749229.1"/>
    </source>
</evidence>
<dbReference type="AlphaFoldDB" id="A0A8H6HLI9"/>
<dbReference type="EMBL" id="JACGCI010000064">
    <property type="protein sequence ID" value="KAF6749236.1"/>
    <property type="molecule type" value="Genomic_DNA"/>
</dbReference>
<name>A0A8H6HLI9_9AGAR</name>
<reference evidence="3 5" key="1">
    <citation type="submission" date="2020-07" db="EMBL/GenBank/DDBJ databases">
        <title>Comparative genomics of pyrophilous fungi reveals a link between fire events and developmental genes.</title>
        <authorList>
            <consortium name="DOE Joint Genome Institute"/>
            <person name="Steindorff A.S."/>
            <person name="Carver A."/>
            <person name="Calhoun S."/>
            <person name="Stillman K."/>
            <person name="Liu H."/>
            <person name="Lipzen A."/>
            <person name="Pangilinan J."/>
            <person name="Labutti K."/>
            <person name="Bruns T.D."/>
            <person name="Grigoriev I.V."/>
        </authorList>
    </citation>
    <scope>NUCLEOTIDE SEQUENCE [LARGE SCALE GENOMIC DNA]</scope>
    <source>
        <strain evidence="3 5">CBS 144469</strain>
    </source>
</reference>
<feature type="compositionally biased region" description="Basic and acidic residues" evidence="1">
    <location>
        <begin position="108"/>
        <end position="119"/>
    </location>
</feature>
<evidence type="ECO:0000313" key="3">
    <source>
        <dbReference type="EMBL" id="KAF6749233.1"/>
    </source>
</evidence>
<accession>A0A8H6HLI9</accession>
<organism evidence="3 5">
    <name type="scientific">Ephemerocybe angulata</name>
    <dbReference type="NCBI Taxonomy" id="980116"/>
    <lineage>
        <taxon>Eukaryota</taxon>
        <taxon>Fungi</taxon>
        <taxon>Dikarya</taxon>
        <taxon>Basidiomycota</taxon>
        <taxon>Agaricomycotina</taxon>
        <taxon>Agaricomycetes</taxon>
        <taxon>Agaricomycetidae</taxon>
        <taxon>Agaricales</taxon>
        <taxon>Agaricineae</taxon>
        <taxon>Psathyrellaceae</taxon>
        <taxon>Ephemerocybe</taxon>
    </lineage>
</organism>
<comment type="caution">
    <text evidence="3">The sequence shown here is derived from an EMBL/GenBank/DDBJ whole genome shotgun (WGS) entry which is preliminary data.</text>
</comment>
<evidence type="ECO:0000256" key="1">
    <source>
        <dbReference type="SAM" id="MobiDB-lite"/>
    </source>
</evidence>